<dbReference type="SUPFAM" id="SSF57667">
    <property type="entry name" value="beta-beta-alpha zinc fingers"/>
    <property type="match status" value="3"/>
</dbReference>
<feature type="compositionally biased region" description="Polar residues" evidence="6">
    <location>
        <begin position="374"/>
        <end position="387"/>
    </location>
</feature>
<evidence type="ECO:0000256" key="1">
    <source>
        <dbReference type="ARBA" id="ARBA00022723"/>
    </source>
</evidence>
<dbReference type="Pfam" id="PF17906">
    <property type="entry name" value="HTH_48"/>
    <property type="match status" value="1"/>
</dbReference>
<organism evidence="8 9">
    <name type="scientific">Ladona fulva</name>
    <name type="common">Scarce chaser dragonfly</name>
    <name type="synonym">Libellula fulva</name>
    <dbReference type="NCBI Taxonomy" id="123851"/>
    <lineage>
        <taxon>Eukaryota</taxon>
        <taxon>Metazoa</taxon>
        <taxon>Ecdysozoa</taxon>
        <taxon>Arthropoda</taxon>
        <taxon>Hexapoda</taxon>
        <taxon>Insecta</taxon>
        <taxon>Pterygota</taxon>
        <taxon>Palaeoptera</taxon>
        <taxon>Odonata</taxon>
        <taxon>Epiprocta</taxon>
        <taxon>Anisoptera</taxon>
        <taxon>Libelluloidea</taxon>
        <taxon>Libellulidae</taxon>
        <taxon>Ladona</taxon>
    </lineage>
</organism>
<dbReference type="EMBL" id="KZ308363">
    <property type="protein sequence ID" value="KAG8228234.1"/>
    <property type="molecule type" value="Genomic_DNA"/>
</dbReference>
<dbReference type="InterPro" id="IPR013087">
    <property type="entry name" value="Znf_C2H2_type"/>
</dbReference>
<dbReference type="OrthoDB" id="6433839at2759"/>
<evidence type="ECO:0000259" key="7">
    <source>
        <dbReference type="PROSITE" id="PS50157"/>
    </source>
</evidence>
<feature type="domain" description="C2H2-type" evidence="7">
    <location>
        <begin position="446"/>
        <end position="474"/>
    </location>
</feature>
<dbReference type="PANTHER" id="PTHR23226">
    <property type="entry name" value="ZINC FINGER AND SCAN DOMAIN-CONTAINING"/>
    <property type="match status" value="1"/>
</dbReference>
<dbReference type="InterPro" id="IPR041426">
    <property type="entry name" value="Mos1_HTH"/>
</dbReference>
<feature type="compositionally biased region" description="Pro residues" evidence="6">
    <location>
        <begin position="515"/>
        <end position="526"/>
    </location>
</feature>
<feature type="domain" description="C2H2-type" evidence="7">
    <location>
        <begin position="475"/>
        <end position="502"/>
    </location>
</feature>
<evidence type="ECO:0000256" key="6">
    <source>
        <dbReference type="SAM" id="MobiDB-lite"/>
    </source>
</evidence>
<feature type="region of interest" description="Disordered" evidence="6">
    <location>
        <begin position="120"/>
        <end position="140"/>
    </location>
</feature>
<dbReference type="SMART" id="SM00355">
    <property type="entry name" value="ZnF_C2H2"/>
    <property type="match status" value="8"/>
</dbReference>
<reference evidence="8" key="2">
    <citation type="submission" date="2017-10" db="EMBL/GenBank/DDBJ databases">
        <title>Ladona fulva Genome sequencing and assembly.</title>
        <authorList>
            <person name="Murali S."/>
            <person name="Richards S."/>
            <person name="Bandaranaike D."/>
            <person name="Bellair M."/>
            <person name="Blankenburg K."/>
            <person name="Chao H."/>
            <person name="Dinh H."/>
            <person name="Doddapaneni H."/>
            <person name="Dugan-Rocha S."/>
            <person name="Elkadiri S."/>
            <person name="Gnanaolivu R."/>
            <person name="Hernandez B."/>
            <person name="Skinner E."/>
            <person name="Javaid M."/>
            <person name="Lee S."/>
            <person name="Li M."/>
            <person name="Ming W."/>
            <person name="Munidasa M."/>
            <person name="Muniz J."/>
            <person name="Nguyen L."/>
            <person name="Hughes D."/>
            <person name="Osuji N."/>
            <person name="Pu L.-L."/>
            <person name="Puazo M."/>
            <person name="Qu C."/>
            <person name="Quiroz J."/>
            <person name="Raj R."/>
            <person name="Weissenberger G."/>
            <person name="Xin Y."/>
            <person name="Zou X."/>
            <person name="Han Y."/>
            <person name="Worley K."/>
            <person name="Muzny D."/>
            <person name="Gibbs R."/>
        </authorList>
    </citation>
    <scope>NUCLEOTIDE SEQUENCE</scope>
    <source>
        <strain evidence="8">Sampled in the wild</strain>
    </source>
</reference>
<keyword evidence="3 5" id="KW-0863">Zinc-finger</keyword>
<keyword evidence="1" id="KW-0479">Metal-binding</keyword>
<evidence type="ECO:0000313" key="8">
    <source>
        <dbReference type="EMBL" id="KAG8228234.1"/>
    </source>
</evidence>
<feature type="compositionally biased region" description="Acidic residues" evidence="6">
    <location>
        <begin position="126"/>
        <end position="138"/>
    </location>
</feature>
<feature type="domain" description="C2H2-type" evidence="7">
    <location>
        <begin position="678"/>
        <end position="705"/>
    </location>
</feature>
<name>A0A8K0K4J4_LADFU</name>
<dbReference type="GO" id="GO:0008270">
    <property type="term" value="F:zinc ion binding"/>
    <property type="evidence" value="ECO:0007669"/>
    <property type="project" value="UniProtKB-KW"/>
</dbReference>
<feature type="compositionally biased region" description="Basic and acidic residues" evidence="6">
    <location>
        <begin position="214"/>
        <end position="230"/>
    </location>
</feature>
<proteinExistence type="predicted"/>
<evidence type="ECO:0000256" key="3">
    <source>
        <dbReference type="ARBA" id="ARBA00022771"/>
    </source>
</evidence>
<dbReference type="PROSITE" id="PS50157">
    <property type="entry name" value="ZINC_FINGER_C2H2_2"/>
    <property type="match status" value="6"/>
</dbReference>
<feature type="non-terminal residue" evidence="8">
    <location>
        <position position="767"/>
    </location>
</feature>
<feature type="domain" description="C2H2-type" evidence="7">
    <location>
        <begin position="345"/>
        <end position="372"/>
    </location>
</feature>
<evidence type="ECO:0000313" key="9">
    <source>
        <dbReference type="Proteomes" id="UP000792457"/>
    </source>
</evidence>
<feature type="compositionally biased region" description="Basic and acidic residues" evidence="6">
    <location>
        <begin position="241"/>
        <end position="251"/>
    </location>
</feature>
<feature type="compositionally biased region" description="Polar residues" evidence="6">
    <location>
        <begin position="201"/>
        <end position="213"/>
    </location>
</feature>
<dbReference type="Proteomes" id="UP000792457">
    <property type="component" value="Unassembled WGS sequence"/>
</dbReference>
<feature type="region of interest" description="Disordered" evidence="6">
    <location>
        <begin position="505"/>
        <end position="531"/>
    </location>
</feature>
<dbReference type="InterPro" id="IPR036236">
    <property type="entry name" value="Znf_C2H2_sf"/>
</dbReference>
<comment type="caution">
    <text evidence="8">The sequence shown here is derived from an EMBL/GenBank/DDBJ whole genome shotgun (WGS) entry which is preliminary data.</text>
</comment>
<evidence type="ECO:0000256" key="4">
    <source>
        <dbReference type="ARBA" id="ARBA00022833"/>
    </source>
</evidence>
<keyword evidence="2" id="KW-0677">Repeat</keyword>
<evidence type="ECO:0000256" key="5">
    <source>
        <dbReference type="PROSITE-ProRule" id="PRU00042"/>
    </source>
</evidence>
<evidence type="ECO:0000256" key="2">
    <source>
        <dbReference type="ARBA" id="ARBA00022737"/>
    </source>
</evidence>
<accession>A0A8K0K4J4</accession>
<gene>
    <name evidence="8" type="ORF">J437_LFUL004359</name>
</gene>
<dbReference type="Gene3D" id="1.10.10.1450">
    <property type="match status" value="1"/>
</dbReference>
<feature type="region of interest" description="Disordered" evidence="6">
    <location>
        <begin position="372"/>
        <end position="396"/>
    </location>
</feature>
<dbReference type="PROSITE" id="PS00028">
    <property type="entry name" value="ZINC_FINGER_C2H2_1"/>
    <property type="match status" value="7"/>
</dbReference>
<dbReference type="AlphaFoldDB" id="A0A8K0K4J4"/>
<keyword evidence="9" id="KW-1185">Reference proteome</keyword>
<feature type="domain" description="C2H2-type" evidence="7">
    <location>
        <begin position="417"/>
        <end position="444"/>
    </location>
</feature>
<keyword evidence="4" id="KW-0862">Zinc</keyword>
<reference evidence="8" key="1">
    <citation type="submission" date="2013-04" db="EMBL/GenBank/DDBJ databases">
        <authorList>
            <person name="Qu J."/>
            <person name="Murali S.C."/>
            <person name="Bandaranaike D."/>
            <person name="Bellair M."/>
            <person name="Blankenburg K."/>
            <person name="Chao H."/>
            <person name="Dinh H."/>
            <person name="Doddapaneni H."/>
            <person name="Downs B."/>
            <person name="Dugan-Rocha S."/>
            <person name="Elkadiri S."/>
            <person name="Gnanaolivu R.D."/>
            <person name="Hernandez B."/>
            <person name="Javaid M."/>
            <person name="Jayaseelan J.C."/>
            <person name="Lee S."/>
            <person name="Li M."/>
            <person name="Ming W."/>
            <person name="Munidasa M."/>
            <person name="Muniz J."/>
            <person name="Nguyen L."/>
            <person name="Ongeri F."/>
            <person name="Osuji N."/>
            <person name="Pu L.-L."/>
            <person name="Puazo M."/>
            <person name="Qu C."/>
            <person name="Quiroz J."/>
            <person name="Raj R."/>
            <person name="Weissenberger G."/>
            <person name="Xin Y."/>
            <person name="Zou X."/>
            <person name="Han Y."/>
            <person name="Richards S."/>
            <person name="Worley K."/>
            <person name="Muzny D."/>
            <person name="Gibbs R."/>
        </authorList>
    </citation>
    <scope>NUCLEOTIDE SEQUENCE</scope>
    <source>
        <strain evidence="8">Sampled in the wild</strain>
    </source>
</reference>
<feature type="region of interest" description="Disordered" evidence="6">
    <location>
        <begin position="175"/>
        <end position="251"/>
    </location>
</feature>
<feature type="domain" description="C2H2-type" evidence="7">
    <location>
        <begin position="650"/>
        <end position="677"/>
    </location>
</feature>
<protein>
    <recommendedName>
        <fullName evidence="7">C2H2-type domain-containing protein</fullName>
    </recommendedName>
</protein>
<sequence>MIDTVLEQRIIIKFLVKLRKTPIESFKLMKDVYGESVLSKETVFEWHKQFSEGREDTQDDIRSVRPTTEKSDEIVEKVRQLIRSNRRITTRVIAVKLGLSKETVRRIITVNLSMKKEDFTSKAAEAEGELSEDSEAGEWGDAGLGAAAESVEQPVSKEQLEANLVVVKQEVMDTDDDYGMDDHINSGDENGGYDDKRDTSWENSSNVRIGSNHANKDHIPKAVGPDREMSEGSDVGDWDDTEHGETESVEKIPREEQSIHGVVVKQEVMDEEVEDEYIMDESFNSAADENGEFQETEEPPWDKSPSLDDIPVAVEAEEDTSSNQVAYNEFETTDVSDRPRDRKEYICHYCNQSFLKQRQLYGHMAMHSRKGNYSKATTSKETPQNRNVAKGRSAMDHSRPMAKVRSWLQVQQAQMKFTCIDCYEEFIGVGKLTSHKGAHRQKDKKFHCSVCNYIYPRAVDLIFHEWTYHTGDRPFPCDRCPSAFARQTSWTYHILAHINNGTKFPSGRMRISPSSQPPPVSPPLESPPKSEVVTRRSVTPRRAAIEGRAATQMGVSATISGSYPFKCRTCGKGILNEESWEYHLVIHPNGGETRQDLSPKDLERLRTQLRTTLTCENKAKIVCLQCGLEIQSLQGLSNHKSEQHLMKGGYRCAVCFKMVENVQKFIRHEMSHTKLKIYICEMCGREMADRMSFIHHIICHFKEQQNESQPNVAKSVQTSGSDGVKREDVKEESFDQLVQRLLVPIKARLKQELVPCLQCGQVFEGIQ</sequence>
<dbReference type="Gene3D" id="3.30.160.60">
    <property type="entry name" value="Classic Zinc Finger"/>
    <property type="match status" value="4"/>
</dbReference>